<dbReference type="CDD" id="cd09873">
    <property type="entry name" value="PIN_Pae0151-like"/>
    <property type="match status" value="1"/>
</dbReference>
<dbReference type="EMBL" id="FZOA01000008">
    <property type="protein sequence ID" value="SNR98136.1"/>
    <property type="molecule type" value="Genomic_DNA"/>
</dbReference>
<keyword evidence="4 6" id="KW-0378">Hydrolase</keyword>
<dbReference type="EC" id="3.1.-.-" evidence="6"/>
<dbReference type="GO" id="GO:0000287">
    <property type="term" value="F:magnesium ion binding"/>
    <property type="evidence" value="ECO:0007669"/>
    <property type="project" value="UniProtKB-UniRule"/>
</dbReference>
<dbReference type="GO" id="GO:0004540">
    <property type="term" value="F:RNA nuclease activity"/>
    <property type="evidence" value="ECO:0007669"/>
    <property type="project" value="InterPro"/>
</dbReference>
<dbReference type="InterPro" id="IPR051619">
    <property type="entry name" value="TypeII_TA_RNase_PINc/VapC"/>
</dbReference>
<keyword evidence="9" id="KW-1185">Reference proteome</keyword>
<protein>
    <recommendedName>
        <fullName evidence="6">Ribonuclease VapC</fullName>
        <shortName evidence="6">RNase VapC</shortName>
        <ecNumber evidence="6">3.1.-.-</ecNumber>
    </recommendedName>
    <alternativeName>
        <fullName evidence="6">Toxin VapC</fullName>
    </alternativeName>
</protein>
<dbReference type="InterPro" id="IPR002716">
    <property type="entry name" value="PIN_dom"/>
</dbReference>
<accession>A0A239AR13</accession>
<dbReference type="Gene3D" id="3.40.50.1010">
    <property type="entry name" value="5'-nuclease"/>
    <property type="match status" value="1"/>
</dbReference>
<evidence type="ECO:0000313" key="9">
    <source>
        <dbReference type="Proteomes" id="UP000198305"/>
    </source>
</evidence>
<evidence type="ECO:0000256" key="3">
    <source>
        <dbReference type="ARBA" id="ARBA00022723"/>
    </source>
</evidence>
<keyword evidence="3 6" id="KW-0479">Metal-binding</keyword>
<dbReference type="GO" id="GO:0016787">
    <property type="term" value="F:hydrolase activity"/>
    <property type="evidence" value="ECO:0007669"/>
    <property type="project" value="UniProtKB-KW"/>
</dbReference>
<sequence>MIVVDSNVLAYLYLPGEFTEAAERLLQREQEWAAPLLWRSEFRNILAGYLRRGMLTFEQVSSLRTEAESLMRGFEFQIHSHDVLELVRDSECSAYDCEFVALAQRLDTKLVTMDKKVLKAFPEVATALVS</sequence>
<evidence type="ECO:0000256" key="5">
    <source>
        <dbReference type="ARBA" id="ARBA00022842"/>
    </source>
</evidence>
<keyword evidence="2 6" id="KW-0540">Nuclease</keyword>
<evidence type="ECO:0000313" key="8">
    <source>
        <dbReference type="EMBL" id="SNR98136.1"/>
    </source>
</evidence>
<proteinExistence type="inferred from homology"/>
<name>A0A239AR13_9PROT</name>
<dbReference type="PANTHER" id="PTHR35901">
    <property type="entry name" value="RIBONUCLEASE VAPC3"/>
    <property type="match status" value="1"/>
</dbReference>
<keyword evidence="6" id="KW-0800">Toxin</keyword>
<feature type="binding site" evidence="6">
    <location>
        <position position="5"/>
    </location>
    <ligand>
        <name>Mg(2+)</name>
        <dbReference type="ChEBI" id="CHEBI:18420"/>
    </ligand>
</feature>
<dbReference type="PANTHER" id="PTHR35901:SF1">
    <property type="entry name" value="EXONUCLEASE VAPC9"/>
    <property type="match status" value="1"/>
</dbReference>
<evidence type="ECO:0000256" key="1">
    <source>
        <dbReference type="ARBA" id="ARBA00022649"/>
    </source>
</evidence>
<keyword evidence="5 6" id="KW-0460">Magnesium</keyword>
<dbReference type="Proteomes" id="UP000198305">
    <property type="component" value="Unassembled WGS sequence"/>
</dbReference>
<organism evidence="8 9">
    <name type="scientific">Methylobacillus rhizosphaerae</name>
    <dbReference type="NCBI Taxonomy" id="551994"/>
    <lineage>
        <taxon>Bacteria</taxon>
        <taxon>Pseudomonadati</taxon>
        <taxon>Pseudomonadota</taxon>
        <taxon>Betaproteobacteria</taxon>
        <taxon>Nitrosomonadales</taxon>
        <taxon>Methylophilaceae</taxon>
        <taxon>Methylobacillus</taxon>
    </lineage>
</organism>
<dbReference type="GO" id="GO:0090729">
    <property type="term" value="F:toxin activity"/>
    <property type="evidence" value="ECO:0007669"/>
    <property type="project" value="UniProtKB-KW"/>
</dbReference>
<dbReference type="HAMAP" id="MF_00265">
    <property type="entry name" value="VapC_Nob1"/>
    <property type="match status" value="1"/>
</dbReference>
<evidence type="ECO:0000256" key="2">
    <source>
        <dbReference type="ARBA" id="ARBA00022722"/>
    </source>
</evidence>
<gene>
    <name evidence="6" type="primary">vapC</name>
    <name evidence="8" type="ORF">SAMN05192560_2087</name>
</gene>
<dbReference type="InterPro" id="IPR022907">
    <property type="entry name" value="VapC_family"/>
</dbReference>
<dbReference type="InterPro" id="IPR044153">
    <property type="entry name" value="PIN_Pae0151-like"/>
</dbReference>
<comment type="cofactor">
    <cofactor evidence="6">
        <name>Mg(2+)</name>
        <dbReference type="ChEBI" id="CHEBI:18420"/>
    </cofactor>
</comment>
<dbReference type="OrthoDB" id="1494007at2"/>
<evidence type="ECO:0000259" key="7">
    <source>
        <dbReference type="Pfam" id="PF01850"/>
    </source>
</evidence>
<dbReference type="RefSeq" id="WP_089376159.1">
    <property type="nucleotide sequence ID" value="NZ_FZOA01000008.1"/>
</dbReference>
<dbReference type="Pfam" id="PF01850">
    <property type="entry name" value="PIN"/>
    <property type="match status" value="1"/>
</dbReference>
<comment type="function">
    <text evidence="6">Toxic component of a toxin-antitoxin (TA) system. An RNase.</text>
</comment>
<reference evidence="9" key="1">
    <citation type="submission" date="2017-06" db="EMBL/GenBank/DDBJ databases">
        <authorList>
            <person name="Varghese N."/>
            <person name="Submissions S."/>
        </authorList>
    </citation>
    <scope>NUCLEOTIDE SEQUENCE [LARGE SCALE GENOMIC DNA]</scope>
    <source>
        <strain evidence="9">Ca-68</strain>
    </source>
</reference>
<dbReference type="AlphaFoldDB" id="A0A239AR13"/>
<dbReference type="InterPro" id="IPR029060">
    <property type="entry name" value="PIN-like_dom_sf"/>
</dbReference>
<dbReference type="SUPFAM" id="SSF88723">
    <property type="entry name" value="PIN domain-like"/>
    <property type="match status" value="1"/>
</dbReference>
<keyword evidence="1 6" id="KW-1277">Toxin-antitoxin system</keyword>
<evidence type="ECO:0000256" key="6">
    <source>
        <dbReference type="HAMAP-Rule" id="MF_00265"/>
    </source>
</evidence>
<feature type="domain" description="PIN" evidence="7">
    <location>
        <begin position="2"/>
        <end position="117"/>
    </location>
</feature>
<comment type="similarity">
    <text evidence="6">Belongs to the PINc/VapC protein family.</text>
</comment>
<evidence type="ECO:0000256" key="4">
    <source>
        <dbReference type="ARBA" id="ARBA00022801"/>
    </source>
</evidence>
<feature type="binding site" evidence="6">
    <location>
        <position position="96"/>
    </location>
    <ligand>
        <name>Mg(2+)</name>
        <dbReference type="ChEBI" id="CHEBI:18420"/>
    </ligand>
</feature>